<evidence type="ECO:0000313" key="1">
    <source>
        <dbReference type="EMBL" id="KKK66770.1"/>
    </source>
</evidence>
<accession>A0A0F8XZM9</accession>
<reference evidence="1" key="1">
    <citation type="journal article" date="2015" name="Nature">
        <title>Complex archaea that bridge the gap between prokaryotes and eukaryotes.</title>
        <authorList>
            <person name="Spang A."/>
            <person name="Saw J.H."/>
            <person name="Jorgensen S.L."/>
            <person name="Zaremba-Niedzwiedzka K."/>
            <person name="Martijn J."/>
            <person name="Lind A.E."/>
            <person name="van Eijk R."/>
            <person name="Schleper C."/>
            <person name="Guy L."/>
            <person name="Ettema T.J."/>
        </authorList>
    </citation>
    <scope>NUCLEOTIDE SEQUENCE</scope>
</reference>
<gene>
    <name evidence="1" type="ORF">LCGC14_2960740</name>
</gene>
<feature type="non-terminal residue" evidence="1">
    <location>
        <position position="32"/>
    </location>
</feature>
<dbReference type="EMBL" id="LAZR01059923">
    <property type="protein sequence ID" value="KKK66770.1"/>
    <property type="molecule type" value="Genomic_DNA"/>
</dbReference>
<name>A0A0F8XZM9_9ZZZZ</name>
<dbReference type="AlphaFoldDB" id="A0A0F8XZM9"/>
<organism evidence="1">
    <name type="scientific">marine sediment metagenome</name>
    <dbReference type="NCBI Taxonomy" id="412755"/>
    <lineage>
        <taxon>unclassified sequences</taxon>
        <taxon>metagenomes</taxon>
        <taxon>ecological metagenomes</taxon>
    </lineage>
</organism>
<sequence>MGVPREIAPNYGPSGRGAIRFNKTSVKVVAES</sequence>
<comment type="caution">
    <text evidence="1">The sequence shown here is derived from an EMBL/GenBank/DDBJ whole genome shotgun (WGS) entry which is preliminary data.</text>
</comment>
<proteinExistence type="predicted"/>
<protein>
    <submittedName>
        <fullName evidence="1">Uncharacterized protein</fullName>
    </submittedName>
</protein>